<keyword evidence="2" id="KW-0479">Metal-binding</keyword>
<protein>
    <submittedName>
        <fullName evidence="6">Sulfatase-like hydrolase/transferase</fullName>
    </submittedName>
</protein>
<proteinExistence type="inferred from homology"/>
<evidence type="ECO:0000256" key="1">
    <source>
        <dbReference type="ARBA" id="ARBA00008779"/>
    </source>
</evidence>
<keyword evidence="7" id="KW-1185">Reference proteome</keyword>
<evidence type="ECO:0000313" key="6">
    <source>
        <dbReference type="EMBL" id="MBK1876102.1"/>
    </source>
</evidence>
<dbReference type="PANTHER" id="PTHR42693">
    <property type="entry name" value="ARYLSULFATASE FAMILY MEMBER"/>
    <property type="match status" value="1"/>
</dbReference>
<dbReference type="EMBL" id="JAENIL010000006">
    <property type="protein sequence ID" value="MBK1876102.1"/>
    <property type="molecule type" value="Genomic_DNA"/>
</dbReference>
<dbReference type="Pfam" id="PF00884">
    <property type="entry name" value="Sulfatase"/>
    <property type="match status" value="1"/>
</dbReference>
<dbReference type="RefSeq" id="WP_200354319.1">
    <property type="nucleotide sequence ID" value="NZ_JAENIL010000006.1"/>
</dbReference>
<sequence length="478" mass="55041">MNKMNFRKLLGGLCFLVVGATVFAGERPNILVIMTDDLRIGMLSSEGHPFMETPSLDRLAEEGVRFNNCYALSPVCGPSRASIFTGQYSTHHMRRDNFYYPETFEYYLPQSFKDSGYRTALIGKYYEGTEFQDTARKAWDRWFINKGPSRDKLTPDISHYDWWNTFLYRDQEYSIDGKTKQVMGHQTDILFDEAARFASEDENDPFCIFLSPFAPHAPFIMSERNEGKYRGKGLPDRDNQELDKGFFKDAKKAAEMPEAYEKYCEMIADLDDAMGRLLETLEEVGELDNTLIIFTSDNGLLYGEHGFAWKRHAWEESAKVPFYVRYPKLAKKGTESDALVCLADIFFTCSEVADVEFPEIKGQQGRSIVPLLTGEKEQVRDEMLFIQYEMPDRAAPWFPELMLHASLVRADGWKLTLYNEAPEQRPELASAQMFNLSRDGFEMNNKANDPESSKIFNTLRRDLKSSLEQIDADASWIE</sequence>
<gene>
    <name evidence="6" type="ORF">JIN87_04435</name>
</gene>
<reference evidence="6" key="1">
    <citation type="submission" date="2021-01" db="EMBL/GenBank/DDBJ databases">
        <title>Modified the classification status of verrucomicrobia.</title>
        <authorList>
            <person name="Feng X."/>
        </authorList>
    </citation>
    <scope>NUCLEOTIDE SEQUENCE</scope>
    <source>
        <strain evidence="6">KCTC 13126</strain>
    </source>
</reference>
<dbReference type="Proteomes" id="UP000617628">
    <property type="component" value="Unassembled WGS sequence"/>
</dbReference>
<dbReference type="Gene3D" id="3.40.720.10">
    <property type="entry name" value="Alkaline Phosphatase, subunit A"/>
    <property type="match status" value="1"/>
</dbReference>
<evidence type="ECO:0000256" key="2">
    <source>
        <dbReference type="ARBA" id="ARBA00022723"/>
    </source>
</evidence>
<dbReference type="InterPro" id="IPR050738">
    <property type="entry name" value="Sulfatase"/>
</dbReference>
<evidence type="ECO:0000259" key="5">
    <source>
        <dbReference type="Pfam" id="PF00884"/>
    </source>
</evidence>
<dbReference type="InterPro" id="IPR000917">
    <property type="entry name" value="Sulfatase_N"/>
</dbReference>
<dbReference type="SUPFAM" id="SSF53649">
    <property type="entry name" value="Alkaline phosphatase-like"/>
    <property type="match status" value="1"/>
</dbReference>
<organism evidence="6 7">
    <name type="scientific">Pelagicoccus mobilis</name>
    <dbReference type="NCBI Taxonomy" id="415221"/>
    <lineage>
        <taxon>Bacteria</taxon>
        <taxon>Pseudomonadati</taxon>
        <taxon>Verrucomicrobiota</taxon>
        <taxon>Opitutia</taxon>
        <taxon>Puniceicoccales</taxon>
        <taxon>Pelagicoccaceae</taxon>
        <taxon>Pelagicoccus</taxon>
    </lineage>
</organism>
<name>A0A934RXC5_9BACT</name>
<dbReference type="InterPro" id="IPR017850">
    <property type="entry name" value="Alkaline_phosphatase_core_sf"/>
</dbReference>
<dbReference type="GO" id="GO:0004065">
    <property type="term" value="F:arylsulfatase activity"/>
    <property type="evidence" value="ECO:0007669"/>
    <property type="project" value="TreeGrafter"/>
</dbReference>
<accession>A0A934RXC5</accession>
<dbReference type="AlphaFoldDB" id="A0A934RXC5"/>
<evidence type="ECO:0000256" key="4">
    <source>
        <dbReference type="ARBA" id="ARBA00022837"/>
    </source>
</evidence>
<comment type="caution">
    <text evidence="6">The sequence shown here is derived from an EMBL/GenBank/DDBJ whole genome shotgun (WGS) entry which is preliminary data.</text>
</comment>
<evidence type="ECO:0000313" key="7">
    <source>
        <dbReference type="Proteomes" id="UP000617628"/>
    </source>
</evidence>
<keyword evidence="3 6" id="KW-0378">Hydrolase</keyword>
<feature type="domain" description="Sulfatase N-terminal" evidence="5">
    <location>
        <begin position="28"/>
        <end position="354"/>
    </location>
</feature>
<dbReference type="GO" id="GO:0046872">
    <property type="term" value="F:metal ion binding"/>
    <property type="evidence" value="ECO:0007669"/>
    <property type="project" value="UniProtKB-KW"/>
</dbReference>
<dbReference type="InterPro" id="IPR024607">
    <property type="entry name" value="Sulfatase_CS"/>
</dbReference>
<comment type="similarity">
    <text evidence="1">Belongs to the sulfatase family.</text>
</comment>
<dbReference type="PROSITE" id="PS00523">
    <property type="entry name" value="SULFATASE_1"/>
    <property type="match status" value="1"/>
</dbReference>
<evidence type="ECO:0000256" key="3">
    <source>
        <dbReference type="ARBA" id="ARBA00022801"/>
    </source>
</evidence>
<dbReference type="PANTHER" id="PTHR42693:SF33">
    <property type="entry name" value="ARYLSULFATASE"/>
    <property type="match status" value="1"/>
</dbReference>
<keyword evidence="4" id="KW-0106">Calcium</keyword>